<keyword evidence="3" id="KW-1185">Reference proteome</keyword>
<protein>
    <recommendedName>
        <fullName evidence="4">Helicase XPB/Ssl2 N-terminal domain-containing protein</fullName>
    </recommendedName>
</protein>
<organism evidence="2 3">
    <name type="scientific">Catenulispora yoronensis</name>
    <dbReference type="NCBI Taxonomy" id="450799"/>
    <lineage>
        <taxon>Bacteria</taxon>
        <taxon>Bacillati</taxon>
        <taxon>Actinomycetota</taxon>
        <taxon>Actinomycetes</taxon>
        <taxon>Catenulisporales</taxon>
        <taxon>Catenulisporaceae</taxon>
        <taxon>Catenulispora</taxon>
    </lineage>
</organism>
<feature type="compositionally biased region" description="Polar residues" evidence="1">
    <location>
        <begin position="509"/>
        <end position="522"/>
    </location>
</feature>
<feature type="region of interest" description="Disordered" evidence="1">
    <location>
        <begin position="503"/>
        <end position="537"/>
    </location>
</feature>
<evidence type="ECO:0000256" key="1">
    <source>
        <dbReference type="SAM" id="MobiDB-lite"/>
    </source>
</evidence>
<dbReference type="EMBL" id="BAAAQN010000010">
    <property type="protein sequence ID" value="GAA2024541.1"/>
    <property type="molecule type" value="Genomic_DNA"/>
</dbReference>
<accession>A0ABN2TY22</accession>
<reference evidence="2 3" key="1">
    <citation type="journal article" date="2019" name="Int. J. Syst. Evol. Microbiol.">
        <title>The Global Catalogue of Microorganisms (GCM) 10K type strain sequencing project: providing services to taxonomists for standard genome sequencing and annotation.</title>
        <authorList>
            <consortium name="The Broad Institute Genomics Platform"/>
            <consortium name="The Broad Institute Genome Sequencing Center for Infectious Disease"/>
            <person name="Wu L."/>
            <person name="Ma J."/>
        </authorList>
    </citation>
    <scope>NUCLEOTIDE SEQUENCE [LARGE SCALE GENOMIC DNA]</scope>
    <source>
        <strain evidence="2 3">JCM 16014</strain>
    </source>
</reference>
<evidence type="ECO:0008006" key="4">
    <source>
        <dbReference type="Google" id="ProtNLM"/>
    </source>
</evidence>
<evidence type="ECO:0000313" key="3">
    <source>
        <dbReference type="Proteomes" id="UP001500751"/>
    </source>
</evidence>
<dbReference type="RefSeq" id="WP_344665516.1">
    <property type="nucleotide sequence ID" value="NZ_BAAAQN010000010.1"/>
</dbReference>
<name>A0ABN2TY22_9ACTN</name>
<dbReference type="Proteomes" id="UP001500751">
    <property type="component" value="Unassembled WGS sequence"/>
</dbReference>
<proteinExistence type="predicted"/>
<comment type="caution">
    <text evidence="2">The sequence shown here is derived from an EMBL/GenBank/DDBJ whole genome shotgun (WGS) entry which is preliminary data.</text>
</comment>
<sequence>MTGTEPVRTAILPDTRARAALTARRHGVPPTMIAAVAERRAIGDWRGACAAADVDVYVNPDTVRRRYGAETAERLLGSLRGLAPDLLRWHLPRQGHGAGELLAEVLTPLADLGAAGADGGGLLLAALTPRIALDAGQRIVLTVLEAGTRRRALLRSWPKADGDPVKQALLAGVRTRQAERYDLVRNPEFWNASQAVDLAAMRDGTAEARELARLQDAGEFEAAWQLAGFSLSHDAGLPSRMRWLAALPVRLSGLAERVRAALPEADTAVLRSGTGAVILSGLAHDGGAPHAHAVSHHEARGLPTIANAVWARSVDVDLLRHGFLGVQDLHPLVASALATDLMPLSSPEAEAEAGSEAAGWLYQAVPFIAEPCSDAAVPTLWIQCGAARHRVAYVDGTWQPIDHVAGAAHAARESLLHRLGGPANPCMQATLYLSSGRHVIDLAESLLHHGRAAEVVRVVTAHAGAQAALDELDLPAGGTVGEALATLHENTLQLRMLLAGATRQRETPSYRSLPTPMTNPSRRPSRKGVSSRTHRWT</sequence>
<evidence type="ECO:0000313" key="2">
    <source>
        <dbReference type="EMBL" id="GAA2024541.1"/>
    </source>
</evidence>
<gene>
    <name evidence="2" type="ORF">GCM10009839_22940</name>
</gene>